<evidence type="ECO:0000256" key="4">
    <source>
        <dbReference type="ARBA" id="ARBA00004123"/>
    </source>
</evidence>
<dbReference type="PANTHER" id="PTHR12849:SF0">
    <property type="entry name" value="LARIAT DEBRANCHING ENZYME"/>
    <property type="match status" value="1"/>
</dbReference>
<comment type="cofactor">
    <cofactor evidence="2">
        <name>Zn(2+)</name>
        <dbReference type="ChEBI" id="CHEBI:29105"/>
    </cofactor>
</comment>
<dbReference type="OrthoDB" id="407609at2759"/>
<feature type="domain" description="Lariat debranching enzyme C-terminal" evidence="14">
    <location>
        <begin position="339"/>
        <end position="494"/>
    </location>
</feature>
<evidence type="ECO:0000256" key="9">
    <source>
        <dbReference type="ARBA" id="ARBA00022833"/>
    </source>
</evidence>
<evidence type="ECO:0000256" key="13">
    <source>
        <dbReference type="SAM" id="MobiDB-lite"/>
    </source>
</evidence>
<dbReference type="GO" id="GO:0005634">
    <property type="term" value="C:nucleus"/>
    <property type="evidence" value="ECO:0007669"/>
    <property type="project" value="UniProtKB-SubCell"/>
</dbReference>
<dbReference type="InterPro" id="IPR007708">
    <property type="entry name" value="DBR1_C"/>
</dbReference>
<comment type="cofactor">
    <cofactor evidence="3">
        <name>Fe(2+)</name>
        <dbReference type="ChEBI" id="CHEBI:29033"/>
    </cofactor>
</comment>
<dbReference type="Proteomes" id="UP000245699">
    <property type="component" value="Unassembled WGS sequence"/>
</dbReference>
<accession>A0A2T9YCN6</accession>
<keyword evidence="16" id="KW-1185">Reference proteome</keyword>
<comment type="subcellular location">
    <subcellularLocation>
        <location evidence="4">Nucleus</location>
    </subcellularLocation>
</comment>
<keyword evidence="7" id="KW-0479">Metal-binding</keyword>
<dbReference type="EMBL" id="MBFT01000500">
    <property type="protein sequence ID" value="PVU90098.1"/>
    <property type="molecule type" value="Genomic_DNA"/>
</dbReference>
<evidence type="ECO:0000256" key="11">
    <source>
        <dbReference type="ARBA" id="ARBA00023211"/>
    </source>
</evidence>
<dbReference type="STRING" id="61424.A0A2T9YCN6"/>
<keyword evidence="10" id="KW-0408">Iron</keyword>
<evidence type="ECO:0000256" key="10">
    <source>
        <dbReference type="ARBA" id="ARBA00023004"/>
    </source>
</evidence>
<dbReference type="InterPro" id="IPR041816">
    <property type="entry name" value="Dbr1_N"/>
</dbReference>
<evidence type="ECO:0000256" key="5">
    <source>
        <dbReference type="ARBA" id="ARBA00006045"/>
    </source>
</evidence>
<comment type="similarity">
    <text evidence="5">Belongs to the lariat debranching enzyme family.</text>
</comment>
<dbReference type="InterPro" id="IPR004843">
    <property type="entry name" value="Calcineurin-like_PHP"/>
</dbReference>
<evidence type="ECO:0000256" key="1">
    <source>
        <dbReference type="ARBA" id="ARBA00001936"/>
    </source>
</evidence>
<dbReference type="CDD" id="cd00844">
    <property type="entry name" value="MPP_Dbr1_N"/>
    <property type="match status" value="1"/>
</dbReference>
<evidence type="ECO:0000256" key="3">
    <source>
        <dbReference type="ARBA" id="ARBA00001954"/>
    </source>
</evidence>
<evidence type="ECO:0000313" key="15">
    <source>
        <dbReference type="EMBL" id="PVU90098.1"/>
    </source>
</evidence>
<dbReference type="GO" id="GO:0046872">
    <property type="term" value="F:metal ion binding"/>
    <property type="evidence" value="ECO:0007669"/>
    <property type="project" value="UniProtKB-KW"/>
</dbReference>
<keyword evidence="9" id="KW-0862">Zinc</keyword>
<dbReference type="AlphaFoldDB" id="A0A2T9YCN6"/>
<keyword evidence="6" id="KW-0507">mRNA processing</keyword>
<evidence type="ECO:0000256" key="8">
    <source>
        <dbReference type="ARBA" id="ARBA00022801"/>
    </source>
</evidence>
<proteinExistence type="inferred from homology"/>
<evidence type="ECO:0000256" key="2">
    <source>
        <dbReference type="ARBA" id="ARBA00001947"/>
    </source>
</evidence>
<dbReference type="GO" id="GO:0008419">
    <property type="term" value="F:RNA lariat debranching enzyme activity"/>
    <property type="evidence" value="ECO:0007669"/>
    <property type="project" value="TreeGrafter"/>
</dbReference>
<evidence type="ECO:0000256" key="6">
    <source>
        <dbReference type="ARBA" id="ARBA00022664"/>
    </source>
</evidence>
<dbReference type="PANTHER" id="PTHR12849">
    <property type="entry name" value="RNA LARIAT DEBRANCHING ENZYME"/>
    <property type="match status" value="1"/>
</dbReference>
<evidence type="ECO:0000256" key="7">
    <source>
        <dbReference type="ARBA" id="ARBA00022723"/>
    </source>
</evidence>
<keyword evidence="8" id="KW-0378">Hydrolase</keyword>
<feature type="region of interest" description="Disordered" evidence="13">
    <location>
        <begin position="309"/>
        <end position="339"/>
    </location>
</feature>
<dbReference type="Gene3D" id="3.60.21.10">
    <property type="match status" value="1"/>
</dbReference>
<dbReference type="SMART" id="SM01124">
    <property type="entry name" value="DBR1"/>
    <property type="match status" value="1"/>
</dbReference>
<dbReference type="GO" id="GO:0000398">
    <property type="term" value="P:mRNA splicing, via spliceosome"/>
    <property type="evidence" value="ECO:0007669"/>
    <property type="project" value="TreeGrafter"/>
</dbReference>
<comment type="caution">
    <text evidence="15">The sequence shown here is derived from an EMBL/GenBank/DDBJ whole genome shotgun (WGS) entry which is preliminary data.</text>
</comment>
<evidence type="ECO:0000259" key="14">
    <source>
        <dbReference type="SMART" id="SM01124"/>
    </source>
</evidence>
<dbReference type="SUPFAM" id="SSF56300">
    <property type="entry name" value="Metallo-dependent phosphatases"/>
    <property type="match status" value="1"/>
</dbReference>
<name>A0A2T9YCN6_9FUNG</name>
<evidence type="ECO:0000313" key="16">
    <source>
        <dbReference type="Proteomes" id="UP000245699"/>
    </source>
</evidence>
<sequence length="496" mass="57258">MVKSLRIAIEGCCHGKLDNIYKALNYMNPKDNKNVDLLIICGDFQAIRNFTDLKCMCCPEKYKEIGDFHKYYNGEKVAPVPTVFIGGNHEAQNHNRELYLGGWVAPNIYYLGMSNIIKFRGLRIGGISGIENDLNKHRGYYEKPPFMPIDRFKSMYHTRIFETIKLLKNKSKLDIFVSHDWPRNVPKLGNTQELLRIKPWFKSDINNNKLGSAQLEELINNLKPKYWFSAHMHVRFETKINWTEIEAQKKDNSTKTIQQEINNDEINIDFSDDSDTETDKVIGNVDEIVNLDDSKEINKTIPDTKVELGHTSETSAEYGNHPTKKAKVEHEEPLETNKTEPQGERITNFLSLDKCLPKRKFLEIIDINVDSENIESIGENNNSPKSLFQYDPEWIAILRTLQPLIPTERSVPPETITKWINLGDMSEEIENEKKKVLSSITDWNIPENFVLTAPGAKPGTPTNSRPRNNTNEQFYYNNPQTKQFCEKFGIVDLFSY</sequence>
<dbReference type="InterPro" id="IPR029052">
    <property type="entry name" value="Metallo-depent_PP-like"/>
</dbReference>
<dbReference type="Pfam" id="PF00149">
    <property type="entry name" value="Metallophos"/>
    <property type="match status" value="1"/>
</dbReference>
<dbReference type="Pfam" id="PF05011">
    <property type="entry name" value="DBR1"/>
    <property type="match status" value="1"/>
</dbReference>
<comment type="cofactor">
    <cofactor evidence="1">
        <name>Mn(2+)</name>
        <dbReference type="ChEBI" id="CHEBI:29035"/>
    </cofactor>
</comment>
<reference evidence="15 16" key="1">
    <citation type="journal article" date="2018" name="MBio">
        <title>Comparative Genomics Reveals the Core Gene Toolbox for the Fungus-Insect Symbiosis.</title>
        <authorList>
            <person name="Wang Y."/>
            <person name="Stata M."/>
            <person name="Wang W."/>
            <person name="Stajich J.E."/>
            <person name="White M.M."/>
            <person name="Moncalvo J.M."/>
        </authorList>
    </citation>
    <scope>NUCLEOTIDE SEQUENCE [LARGE SCALE GENOMIC DNA]</scope>
    <source>
        <strain evidence="15 16">AUS-77-4</strain>
    </source>
</reference>
<gene>
    <name evidence="15" type="ORF">BB559_004796</name>
</gene>
<keyword evidence="11" id="KW-0464">Manganese</keyword>
<evidence type="ECO:0000256" key="12">
    <source>
        <dbReference type="ARBA" id="ARBA00023242"/>
    </source>
</evidence>
<organism evidence="15 16">
    <name type="scientific">Furculomyces boomerangus</name>
    <dbReference type="NCBI Taxonomy" id="61424"/>
    <lineage>
        <taxon>Eukaryota</taxon>
        <taxon>Fungi</taxon>
        <taxon>Fungi incertae sedis</taxon>
        <taxon>Zoopagomycota</taxon>
        <taxon>Kickxellomycotina</taxon>
        <taxon>Harpellomycetes</taxon>
        <taxon>Harpellales</taxon>
        <taxon>Harpellaceae</taxon>
        <taxon>Furculomyces</taxon>
    </lineage>
</organism>
<feature type="compositionally biased region" description="Basic and acidic residues" evidence="13">
    <location>
        <begin position="326"/>
        <end position="339"/>
    </location>
</feature>
<protein>
    <recommendedName>
        <fullName evidence="14">Lariat debranching enzyme C-terminal domain-containing protein</fullName>
    </recommendedName>
</protein>
<keyword evidence="12" id="KW-0539">Nucleus</keyword>